<comment type="caution">
    <text evidence="1">The sequence shown here is derived from an EMBL/GenBank/DDBJ whole genome shotgun (WGS) entry which is preliminary data.</text>
</comment>
<dbReference type="EMBL" id="AFJM02000040">
    <property type="protein sequence ID" value="EMM72404.1"/>
    <property type="molecule type" value="Genomic_DNA"/>
</dbReference>
<protein>
    <submittedName>
        <fullName evidence="1">Uncharacterized protein</fullName>
    </submittedName>
</protein>
<proteinExistence type="predicted"/>
<dbReference type="AlphaFoldDB" id="M6FQH2"/>
<evidence type="ECO:0000313" key="2">
    <source>
        <dbReference type="Proteomes" id="UP000012101"/>
    </source>
</evidence>
<organism evidence="1 2">
    <name type="scientific">Leptospira weilii str. 2006001855</name>
    <dbReference type="NCBI Taxonomy" id="996804"/>
    <lineage>
        <taxon>Bacteria</taxon>
        <taxon>Pseudomonadati</taxon>
        <taxon>Spirochaetota</taxon>
        <taxon>Spirochaetia</taxon>
        <taxon>Leptospirales</taxon>
        <taxon>Leptospiraceae</taxon>
        <taxon>Leptospira</taxon>
    </lineage>
</organism>
<reference evidence="1 2" key="1">
    <citation type="submission" date="2013-01" db="EMBL/GenBank/DDBJ databases">
        <authorList>
            <person name="Harkins D.M."/>
            <person name="Durkin A.S."/>
            <person name="Brinkac L.M."/>
            <person name="Haft D.H."/>
            <person name="Selengut J.D."/>
            <person name="Sanka R."/>
            <person name="DePew J."/>
            <person name="Purushe J."/>
            <person name="Hospenthal D.R."/>
            <person name="Murray C.K."/>
            <person name="Pimentel G."/>
            <person name="Wasfy M."/>
            <person name="Vinetz J.M."/>
            <person name="Sutton G.G."/>
            <person name="Nierman W.C."/>
            <person name="Fouts D.E."/>
        </authorList>
    </citation>
    <scope>NUCLEOTIDE SEQUENCE [LARGE SCALE GENOMIC DNA]</scope>
    <source>
        <strain evidence="1 2">2006001855</strain>
    </source>
</reference>
<dbReference type="Proteomes" id="UP000012101">
    <property type="component" value="Unassembled WGS sequence"/>
</dbReference>
<sequence>MSLVGGIFPRIVLILPFPNLRKNEDFYFLKLEFLLKSF</sequence>
<evidence type="ECO:0000313" key="1">
    <source>
        <dbReference type="EMBL" id="EMM72404.1"/>
    </source>
</evidence>
<name>M6FQH2_9LEPT</name>
<gene>
    <name evidence="1" type="ORF">LEP1GSC038_3372</name>
</gene>
<accession>M6FQH2</accession>